<evidence type="ECO:0000313" key="6">
    <source>
        <dbReference type="EMBL" id="EAE4942860.1"/>
    </source>
</evidence>
<evidence type="ECO:0000313" key="14">
    <source>
        <dbReference type="Proteomes" id="UP000566597"/>
    </source>
</evidence>
<dbReference type="EMBL" id="AAAPCR010000010">
    <property type="protein sequence ID" value="EAD8146595.1"/>
    <property type="molecule type" value="Genomic_DNA"/>
</dbReference>
<dbReference type="Proteomes" id="UP000371553">
    <property type="component" value="Unassembled WGS sequence"/>
</dbReference>
<dbReference type="EMBL" id="AAAIJX010000003">
    <property type="protein sequence ID" value="EAC4482255.1"/>
    <property type="molecule type" value="Genomic_DNA"/>
</dbReference>
<feature type="domain" description="YozE SAM-like" evidence="1">
    <location>
        <begin position="2"/>
        <end position="64"/>
    </location>
</feature>
<name>A0A3T2AYU6_LISMN</name>
<evidence type="ECO:0000313" key="10">
    <source>
        <dbReference type="Proteomes" id="UP000371553"/>
    </source>
</evidence>
<evidence type="ECO:0000313" key="4">
    <source>
        <dbReference type="EMBL" id="EAC5950039.1"/>
    </source>
</evidence>
<evidence type="ECO:0000313" key="13">
    <source>
        <dbReference type="Proteomes" id="UP000458487"/>
    </source>
</evidence>
<dbReference type="SUPFAM" id="SSF140652">
    <property type="entry name" value="YozE-like"/>
    <property type="match status" value="1"/>
</dbReference>
<dbReference type="EMBL" id="AANDQG010000005">
    <property type="protein sequence ID" value="EDN9630335.1"/>
    <property type="molecule type" value="Genomic_DNA"/>
</dbReference>
<gene>
    <name evidence="4" type="ORF">AP104_11640</name>
    <name evidence="2" type="ORF">B4X68_10395</name>
    <name evidence="5" type="ORF">CD20_10965</name>
    <name evidence="7" type="ORF">D4U23_00230</name>
    <name evidence="3" type="ORF">E0I39_05075</name>
    <name evidence="6" type="ORF">E1W56_12505</name>
    <name evidence="8" type="ORF">GI230_12065</name>
</gene>
<reference evidence="10 11" key="1">
    <citation type="submission" date="2018-06" db="EMBL/GenBank/DDBJ databases">
        <authorList>
            <consortium name="GenomeTrakr: Next Generation Sequencing Network for Food Pathogen Tracability"/>
        </authorList>
    </citation>
    <scope>NUCLEOTIDE SEQUENCE [LARGE SCALE GENOMIC DNA]</scope>
    <source>
        <strain evidence="2 9">CFSAN060999</strain>
        <strain evidence="4 11">FDA00009539</strain>
        <strain evidence="5 10">NYAG13B12507-5</strain>
    </source>
</reference>
<dbReference type="AlphaFoldDB" id="A0A3T2AYU6"/>
<evidence type="ECO:0000313" key="12">
    <source>
        <dbReference type="Proteomes" id="UP000413786"/>
    </source>
</evidence>
<evidence type="ECO:0000313" key="3">
    <source>
        <dbReference type="EMBL" id="EAC4482255.1"/>
    </source>
</evidence>
<dbReference type="EMBL" id="AAASLB010000008">
    <property type="protein sequence ID" value="EAE4942860.1"/>
    <property type="molecule type" value="Genomic_DNA"/>
</dbReference>
<sequence length="68" mass="7731">MTFYDFLITYYLSENSPLGDLAHDVQLDGNFPTESKSEDEIRDYFSNIGTPGFQEALDEALGEFSKLQ</sequence>
<proteinExistence type="predicted"/>
<dbReference type="EMBL" id="AABEVT010000001">
    <property type="protein sequence ID" value="EAH0250806.1"/>
    <property type="molecule type" value="Genomic_DNA"/>
</dbReference>
<evidence type="ECO:0000313" key="2">
    <source>
        <dbReference type="EMBL" id="EAC3882430.1"/>
    </source>
</evidence>
<organism evidence="7 14">
    <name type="scientific">Listeria monocytogenes</name>
    <dbReference type="NCBI Taxonomy" id="1639"/>
    <lineage>
        <taxon>Bacteria</taxon>
        <taxon>Bacillati</taxon>
        <taxon>Bacillota</taxon>
        <taxon>Bacilli</taxon>
        <taxon>Bacillales</taxon>
        <taxon>Listeriaceae</taxon>
        <taxon>Listeria</taxon>
    </lineage>
</organism>
<dbReference type="EMBL" id="AAAJCR010000008">
    <property type="protein sequence ID" value="EAC5950039.1"/>
    <property type="molecule type" value="Genomic_DNA"/>
</dbReference>
<evidence type="ECO:0000313" key="8">
    <source>
        <dbReference type="EMBL" id="EDN9630335.1"/>
    </source>
</evidence>
<reference evidence="7 14" key="2">
    <citation type="submission" date="2019-04" db="EMBL/GenBank/DDBJ databases">
        <authorList>
            <person name="Ashton P.M."/>
            <person name="Dallman T."/>
            <person name="Nair S."/>
            <person name="De Pinna E."/>
            <person name="Peters T."/>
            <person name="Grant K."/>
        </authorList>
    </citation>
    <scope>NUCLEOTIDE SEQUENCE [LARGE SCALE GENOMIC DNA]</scope>
    <source>
        <strain evidence="7 14">406731</strain>
        <strain evidence="3 12">688377</strain>
        <strain evidence="8 13">833351</strain>
        <strain evidence="6">RL15000286</strain>
    </source>
</reference>
<dbReference type="Proteomes" id="UP000458487">
    <property type="component" value="Unassembled WGS sequence"/>
</dbReference>
<evidence type="ECO:0000259" key="1">
    <source>
        <dbReference type="Pfam" id="PF06855"/>
    </source>
</evidence>
<accession>A0A3T2AYU6</accession>
<dbReference type="Proteomes" id="UP000566597">
    <property type="component" value="Unassembled WGS sequence"/>
</dbReference>
<dbReference type="Proteomes" id="UP000393182">
    <property type="component" value="Unassembled WGS sequence"/>
</dbReference>
<dbReference type="Pfam" id="PF06855">
    <property type="entry name" value="YozE_SAM_like"/>
    <property type="match status" value="1"/>
</dbReference>
<dbReference type="Proteomes" id="UP000378540">
    <property type="component" value="Unassembled WGS sequence"/>
</dbReference>
<dbReference type="Proteomes" id="UP000413786">
    <property type="component" value="Unassembled WGS sequence"/>
</dbReference>
<dbReference type="Gene3D" id="1.10.150.260">
    <property type="entry name" value="YozE SAM-like"/>
    <property type="match status" value="1"/>
</dbReference>
<evidence type="ECO:0000313" key="7">
    <source>
        <dbReference type="EMBL" id="EAH0250806.1"/>
    </source>
</evidence>
<dbReference type="EMBL" id="AAAICE010000007">
    <property type="protein sequence ID" value="EAC3882430.1"/>
    <property type="molecule type" value="Genomic_DNA"/>
</dbReference>
<comment type="caution">
    <text evidence="7">The sequence shown here is derived from an EMBL/GenBank/DDBJ whole genome shotgun (WGS) entry which is preliminary data.</text>
</comment>
<protein>
    <recommendedName>
        <fullName evidence="1">YozE SAM-like domain-containing protein</fullName>
    </recommendedName>
</protein>
<dbReference type="Proteomes" id="UP000356407">
    <property type="component" value="Unassembled WGS sequence"/>
</dbReference>
<dbReference type="RefSeq" id="WP_045553345.1">
    <property type="nucleotide sequence ID" value="NZ_CP007688.1"/>
</dbReference>
<dbReference type="InterPro" id="IPR023089">
    <property type="entry name" value="YozE_SAM-like"/>
</dbReference>
<dbReference type="InterPro" id="IPR036806">
    <property type="entry name" value="YozE_SAM-like_sf"/>
</dbReference>
<evidence type="ECO:0000313" key="11">
    <source>
        <dbReference type="Proteomes" id="UP000378540"/>
    </source>
</evidence>
<evidence type="ECO:0000313" key="5">
    <source>
        <dbReference type="EMBL" id="EAD8146595.1"/>
    </source>
</evidence>
<evidence type="ECO:0000313" key="9">
    <source>
        <dbReference type="Proteomes" id="UP000356407"/>
    </source>
</evidence>